<protein>
    <recommendedName>
        <fullName evidence="3">Transglycosylase SLT domain-containing protein</fullName>
    </recommendedName>
</protein>
<name>A0A7W0C7H0_9BACT</name>
<comment type="similarity">
    <text evidence="1">Belongs to the transglycosylase Slt family.</text>
</comment>
<dbReference type="InterPro" id="IPR023346">
    <property type="entry name" value="Lysozyme-like_dom_sf"/>
</dbReference>
<dbReference type="SUPFAM" id="SSF53955">
    <property type="entry name" value="Lysozyme-like"/>
    <property type="match status" value="1"/>
</dbReference>
<feature type="compositionally biased region" description="Basic and acidic residues" evidence="2">
    <location>
        <begin position="1"/>
        <end position="22"/>
    </location>
</feature>
<dbReference type="InterPro" id="IPR008258">
    <property type="entry name" value="Transglycosylase_SLT_dom_1"/>
</dbReference>
<evidence type="ECO:0000256" key="1">
    <source>
        <dbReference type="ARBA" id="ARBA00007734"/>
    </source>
</evidence>
<dbReference type="CDD" id="cd00254">
    <property type="entry name" value="LT-like"/>
    <property type="match status" value="1"/>
</dbReference>
<feature type="domain" description="Transglycosylase SLT" evidence="3">
    <location>
        <begin position="156"/>
        <end position="257"/>
    </location>
</feature>
<dbReference type="GO" id="GO:0016020">
    <property type="term" value="C:membrane"/>
    <property type="evidence" value="ECO:0007669"/>
    <property type="project" value="InterPro"/>
</dbReference>
<dbReference type="Pfam" id="PF01464">
    <property type="entry name" value="SLT"/>
    <property type="match status" value="1"/>
</dbReference>
<dbReference type="InterPro" id="IPR000189">
    <property type="entry name" value="Transglyc_AS"/>
</dbReference>
<gene>
    <name evidence="4" type="ORF">HNR65_000783</name>
</gene>
<reference evidence="4 5" key="1">
    <citation type="submission" date="2020-07" db="EMBL/GenBank/DDBJ databases">
        <title>Genomic Encyclopedia of Type Strains, Phase IV (KMG-IV): sequencing the most valuable type-strain genomes for metagenomic binning, comparative biology and taxonomic classification.</title>
        <authorList>
            <person name="Goeker M."/>
        </authorList>
    </citation>
    <scope>NUCLEOTIDE SEQUENCE [LARGE SCALE GENOMIC DNA]</scope>
    <source>
        <strain evidence="4 5">DSM 17721</strain>
    </source>
</reference>
<keyword evidence="5" id="KW-1185">Reference proteome</keyword>
<organism evidence="4 5">
    <name type="scientific">Desulfosalsimonas propionicica</name>
    <dbReference type="NCBI Taxonomy" id="332175"/>
    <lineage>
        <taxon>Bacteria</taxon>
        <taxon>Pseudomonadati</taxon>
        <taxon>Thermodesulfobacteriota</taxon>
        <taxon>Desulfobacteria</taxon>
        <taxon>Desulfobacterales</taxon>
        <taxon>Desulfosalsimonadaceae</taxon>
        <taxon>Desulfosalsimonas</taxon>
    </lineage>
</organism>
<accession>A0A7W0C7H0</accession>
<evidence type="ECO:0000259" key="3">
    <source>
        <dbReference type="Pfam" id="PF01464"/>
    </source>
</evidence>
<comment type="caution">
    <text evidence="4">The sequence shown here is derived from an EMBL/GenBank/DDBJ whole genome shotgun (WGS) entry which is preliminary data.</text>
</comment>
<feature type="region of interest" description="Disordered" evidence="2">
    <location>
        <begin position="1"/>
        <end position="23"/>
    </location>
</feature>
<dbReference type="PANTHER" id="PTHR37423">
    <property type="entry name" value="SOLUBLE LYTIC MUREIN TRANSGLYCOSYLASE-RELATED"/>
    <property type="match status" value="1"/>
</dbReference>
<dbReference type="PROSITE" id="PS00922">
    <property type="entry name" value="TRANSGLYCOSYLASE"/>
    <property type="match status" value="1"/>
</dbReference>
<dbReference type="EMBL" id="JACDUS010000002">
    <property type="protein sequence ID" value="MBA2880465.1"/>
    <property type="molecule type" value="Genomic_DNA"/>
</dbReference>
<sequence length="272" mass="30016">MQVYRADKSNAEIHPGPGEKKGQASLFARQFDRMLEKSAYGQSAKARQPVHLGTITRDHPTVSHLLADHHSYGSECWEIIHSGQNHNKPYTRIPEGTEIFLDPQTREITWHGDHVAGYDGRTRPGAGAAAYQAYGSGGASGSNLPGDQRRVIEDAIDLAAQRHNMPRDLIAGVIRAESDFNPDAVSAAGARGLMQLMPETARELGVENSFDIRENIDAGTRYLKKMLQLFGDNLEKALSAYNAGPGAVQRFNGRVPYDETRQYVARVMSFIR</sequence>
<dbReference type="AlphaFoldDB" id="A0A7W0C7H0"/>
<dbReference type="Proteomes" id="UP000525298">
    <property type="component" value="Unassembled WGS sequence"/>
</dbReference>
<dbReference type="GO" id="GO:0008933">
    <property type="term" value="F:peptidoglycan lytic transglycosylase activity"/>
    <property type="evidence" value="ECO:0007669"/>
    <property type="project" value="InterPro"/>
</dbReference>
<dbReference type="Gene3D" id="1.10.530.10">
    <property type="match status" value="1"/>
</dbReference>
<dbReference type="RefSeq" id="WP_181550146.1">
    <property type="nucleotide sequence ID" value="NZ_JACDUS010000002.1"/>
</dbReference>
<evidence type="ECO:0000313" key="5">
    <source>
        <dbReference type="Proteomes" id="UP000525298"/>
    </source>
</evidence>
<evidence type="ECO:0000256" key="2">
    <source>
        <dbReference type="SAM" id="MobiDB-lite"/>
    </source>
</evidence>
<proteinExistence type="inferred from homology"/>
<evidence type="ECO:0000313" key="4">
    <source>
        <dbReference type="EMBL" id="MBA2880465.1"/>
    </source>
</evidence>
<dbReference type="GO" id="GO:0000270">
    <property type="term" value="P:peptidoglycan metabolic process"/>
    <property type="evidence" value="ECO:0007669"/>
    <property type="project" value="InterPro"/>
</dbReference>
<dbReference type="PANTHER" id="PTHR37423:SF2">
    <property type="entry name" value="MEMBRANE-BOUND LYTIC MUREIN TRANSGLYCOSYLASE C"/>
    <property type="match status" value="1"/>
</dbReference>